<sequence>MRFWAALLSAMLLLTIGSIWINSNYEDHAGSVGPVFLQPVERNGNATGMMLLDAHTPTSSLVEASCTGNGLVEVHETITGDKIDGHTVSGHLKYQFVLPREGDYIVFNNGTGKVTCAFRFIKNYPTKAVQDSLYASGSACALLLALVVWRWGK</sequence>
<keyword evidence="3" id="KW-1185">Reference proteome</keyword>
<evidence type="ECO:0000313" key="2">
    <source>
        <dbReference type="EMBL" id="ASI99565.1"/>
    </source>
</evidence>
<name>A0A218P3R5_THECE</name>
<dbReference type="KEGG" id="tce:A3L02_08345"/>
<evidence type="ECO:0000313" key="3">
    <source>
        <dbReference type="Proteomes" id="UP000197156"/>
    </source>
</evidence>
<proteinExistence type="predicted"/>
<keyword evidence="1" id="KW-0472">Membrane</keyword>
<keyword evidence="1" id="KW-1133">Transmembrane helix</keyword>
<dbReference type="RefSeq" id="WP_088863484.1">
    <property type="nucleotide sequence ID" value="NZ_CP014854.1"/>
</dbReference>
<accession>A0A218P3R5</accession>
<dbReference type="EMBL" id="CP014854">
    <property type="protein sequence ID" value="ASI99565.1"/>
    <property type="molecule type" value="Genomic_DNA"/>
</dbReference>
<dbReference type="AlphaFoldDB" id="A0A218P3R5"/>
<organism evidence="2 3">
    <name type="scientific">Thermococcus celer Vu 13 = JCM 8558</name>
    <dbReference type="NCBI Taxonomy" id="1293037"/>
    <lineage>
        <taxon>Archaea</taxon>
        <taxon>Methanobacteriati</taxon>
        <taxon>Methanobacteriota</taxon>
        <taxon>Thermococci</taxon>
        <taxon>Thermococcales</taxon>
        <taxon>Thermococcaceae</taxon>
        <taxon>Thermococcus</taxon>
    </lineage>
</organism>
<protein>
    <submittedName>
        <fullName evidence="2">Uncharacterized protein</fullName>
    </submittedName>
</protein>
<gene>
    <name evidence="2" type="ORF">A3L02_08345</name>
</gene>
<dbReference type="OrthoDB" id="90930at2157"/>
<dbReference type="GeneID" id="33324765"/>
<reference evidence="2 3" key="1">
    <citation type="submission" date="2016-03" db="EMBL/GenBank/DDBJ databases">
        <title>Complete genome sequence of Thermococcus celer.</title>
        <authorList>
            <person name="Oger P.M."/>
        </authorList>
    </citation>
    <scope>NUCLEOTIDE SEQUENCE [LARGE SCALE GENOMIC DNA]</scope>
    <source>
        <strain evidence="2 3">Vu 13</strain>
    </source>
</reference>
<keyword evidence="1" id="KW-0812">Transmembrane</keyword>
<evidence type="ECO:0000256" key="1">
    <source>
        <dbReference type="SAM" id="Phobius"/>
    </source>
</evidence>
<feature type="transmembrane region" description="Helical" evidence="1">
    <location>
        <begin position="133"/>
        <end position="152"/>
    </location>
</feature>
<dbReference type="Proteomes" id="UP000197156">
    <property type="component" value="Chromosome"/>
</dbReference>